<dbReference type="InterPro" id="IPR000086">
    <property type="entry name" value="NUDIX_hydrolase_dom"/>
</dbReference>
<dbReference type="Pfam" id="PF12535">
    <property type="entry name" value="Nudix_N"/>
    <property type="match status" value="1"/>
</dbReference>
<name>A0A0B6CQ03_9GAMM</name>
<dbReference type="Gene3D" id="6.10.250.1120">
    <property type="match status" value="1"/>
</dbReference>
<dbReference type="Proteomes" id="UP000031830">
    <property type="component" value="Chromosome"/>
</dbReference>
<protein>
    <submittedName>
        <fullName evidence="4">NUDIX domain protein</fullName>
    </submittedName>
</protein>
<accession>A0A0B6CQ03</accession>
<dbReference type="RefSeq" id="WP_042524446.1">
    <property type="nucleotide sequence ID" value="NZ_CP009440.1"/>
</dbReference>
<comment type="cofactor">
    <cofactor evidence="1">
        <name>Mg(2+)</name>
        <dbReference type="ChEBI" id="CHEBI:18420"/>
    </cofactor>
</comment>
<proteinExistence type="predicted"/>
<dbReference type="PANTHER" id="PTHR43046:SF16">
    <property type="entry name" value="ADP-RIBOSE PYROPHOSPHATASE YJHB-RELATED"/>
    <property type="match status" value="1"/>
</dbReference>
<dbReference type="OrthoDB" id="9804442at2"/>
<dbReference type="PROSITE" id="PS51462">
    <property type="entry name" value="NUDIX"/>
    <property type="match status" value="1"/>
</dbReference>
<dbReference type="EMBL" id="CP009440">
    <property type="protein sequence ID" value="AJI52559.1"/>
    <property type="molecule type" value="Genomic_DNA"/>
</dbReference>
<dbReference type="KEGG" id="fpz:LA55_345"/>
<gene>
    <name evidence="4" type="ORF">LA55_345</name>
</gene>
<organism evidence="4 5">
    <name type="scientific">Francisella philomiragia</name>
    <dbReference type="NCBI Taxonomy" id="28110"/>
    <lineage>
        <taxon>Bacteria</taxon>
        <taxon>Pseudomonadati</taxon>
        <taxon>Pseudomonadota</taxon>
        <taxon>Gammaproteobacteria</taxon>
        <taxon>Thiotrichales</taxon>
        <taxon>Francisellaceae</taxon>
        <taxon>Francisella</taxon>
    </lineage>
</organism>
<reference evidence="4 5" key="1">
    <citation type="journal article" date="2015" name="Genome Announc.">
        <title>Genome sequencing of 18 francisella strains to aid in assay development and testing.</title>
        <authorList>
            <person name="Johnson S.L."/>
            <person name="Daligault H.E."/>
            <person name="Davenport K.W."/>
            <person name="Coyne S.R."/>
            <person name="Frey K.G."/>
            <person name="Koroleva G.I."/>
            <person name="Broomall S.M."/>
            <person name="Bishop-Lilly K.A."/>
            <person name="Bruce D.C."/>
            <person name="Chertkov O."/>
            <person name="Freitas T."/>
            <person name="Jaissle J."/>
            <person name="Ladner J.T."/>
            <person name="Rosenzweig C.N."/>
            <person name="Gibbons H.S."/>
            <person name="Palacios G.F."/>
            <person name="Redden C.L."/>
            <person name="Xu Y."/>
            <person name="Minogue T.D."/>
            <person name="Chain P.S."/>
        </authorList>
    </citation>
    <scope>NUCLEOTIDE SEQUENCE [LARGE SCALE GENOMIC DNA]</scope>
    <source>
        <strain evidence="4 5">GA01-2794</strain>
    </source>
</reference>
<dbReference type="InterPro" id="IPR059176">
    <property type="entry name" value="UDP-X_N"/>
</dbReference>
<evidence type="ECO:0000259" key="3">
    <source>
        <dbReference type="PROSITE" id="PS51462"/>
    </source>
</evidence>
<evidence type="ECO:0000313" key="4">
    <source>
        <dbReference type="EMBL" id="AJI52559.1"/>
    </source>
</evidence>
<sequence>MHKDKIFEFIKKVQAISHTGVVYSKCPYALDNYHELLELSSKMLHEYIKSDVQPYDIYRDMYYPTPQPGVRVVIFQNNKLLMAEDADTPNEWTIPGGWCDIDLSPVETCIKEVKEETGYDIKVTKFLALMDRNNYTQSEIYNVYSLVFVAEIVGGENSPNFEVNKVDFFDTNELPKLSHKLTKEELDIILKTYKDNTVYFE</sequence>
<dbReference type="STRING" id="28110.KU46_873"/>
<feature type="domain" description="Nudix hydrolase" evidence="3">
    <location>
        <begin position="65"/>
        <end position="194"/>
    </location>
</feature>
<dbReference type="Gene3D" id="3.90.79.10">
    <property type="entry name" value="Nucleoside Triphosphate Pyrophosphohydrolase"/>
    <property type="match status" value="1"/>
</dbReference>
<evidence type="ECO:0000313" key="5">
    <source>
        <dbReference type="Proteomes" id="UP000031830"/>
    </source>
</evidence>
<keyword evidence="2" id="KW-0378">Hydrolase</keyword>
<dbReference type="SUPFAM" id="SSF55811">
    <property type="entry name" value="Nudix"/>
    <property type="match status" value="1"/>
</dbReference>
<dbReference type="PANTHER" id="PTHR43046">
    <property type="entry name" value="GDP-MANNOSE MANNOSYL HYDROLASE"/>
    <property type="match status" value="1"/>
</dbReference>
<dbReference type="InterPro" id="IPR015797">
    <property type="entry name" value="NUDIX_hydrolase-like_dom_sf"/>
</dbReference>
<evidence type="ECO:0000256" key="2">
    <source>
        <dbReference type="ARBA" id="ARBA00022801"/>
    </source>
</evidence>
<dbReference type="AlphaFoldDB" id="A0A0B6CQ03"/>
<dbReference type="KEGG" id="fpm:LA56_1691"/>
<evidence type="ECO:0000256" key="1">
    <source>
        <dbReference type="ARBA" id="ARBA00001946"/>
    </source>
</evidence>
<dbReference type="Pfam" id="PF00293">
    <property type="entry name" value="NUDIX"/>
    <property type="match status" value="1"/>
</dbReference>
<dbReference type="GO" id="GO:0016787">
    <property type="term" value="F:hydrolase activity"/>
    <property type="evidence" value="ECO:0007669"/>
    <property type="project" value="UniProtKB-KW"/>
</dbReference>